<keyword evidence="8 9" id="KW-0413">Isomerase</keyword>
<dbReference type="NCBIfam" id="NF002295">
    <property type="entry name" value="PRK01222.1-1"/>
    <property type="match status" value="1"/>
</dbReference>
<dbReference type="HAMAP" id="MF_00135">
    <property type="entry name" value="PRAI"/>
    <property type="match status" value="1"/>
</dbReference>
<feature type="domain" description="N-(5'phosphoribosyl) anthranilate isomerase (PRAI)" evidence="10">
    <location>
        <begin position="5"/>
        <end position="209"/>
    </location>
</feature>
<comment type="pathway">
    <text evidence="2 9">Amino-acid biosynthesis; L-tryptophan biosynthesis; L-tryptophan from chorismate: step 3/5.</text>
</comment>
<dbReference type="GO" id="GO:0004640">
    <property type="term" value="F:phosphoribosylanthranilate isomerase activity"/>
    <property type="evidence" value="ECO:0007669"/>
    <property type="project" value="UniProtKB-UniRule"/>
</dbReference>
<reference evidence="11 12" key="1">
    <citation type="submission" date="2019-08" db="EMBL/GenBank/DDBJ databases">
        <title>Hyperibacter terrae gen. nov., sp. nov. and Hyperibacter viscosus sp. nov., two new members in the family Rhodospirillaceae isolated from the rhizosphere of Hypericum perforatum.</title>
        <authorList>
            <person name="Noviana Z."/>
        </authorList>
    </citation>
    <scope>NUCLEOTIDE SEQUENCE [LARGE SCALE GENOMIC DNA]</scope>
    <source>
        <strain evidence="11 12">R5913</strain>
    </source>
</reference>
<proteinExistence type="inferred from homology"/>
<evidence type="ECO:0000256" key="7">
    <source>
        <dbReference type="ARBA" id="ARBA00023141"/>
    </source>
</evidence>
<dbReference type="RefSeq" id="WP_151175398.1">
    <property type="nucleotide sequence ID" value="NZ_CP042906.1"/>
</dbReference>
<dbReference type="UniPathway" id="UPA00035">
    <property type="reaction ID" value="UER00042"/>
</dbReference>
<organism evidence="11 12">
    <name type="scientific">Hypericibacter terrae</name>
    <dbReference type="NCBI Taxonomy" id="2602015"/>
    <lineage>
        <taxon>Bacteria</taxon>
        <taxon>Pseudomonadati</taxon>
        <taxon>Pseudomonadota</taxon>
        <taxon>Alphaproteobacteria</taxon>
        <taxon>Rhodospirillales</taxon>
        <taxon>Dongiaceae</taxon>
        <taxon>Hypericibacter</taxon>
    </lineage>
</organism>
<dbReference type="GO" id="GO:0000162">
    <property type="term" value="P:L-tryptophan biosynthetic process"/>
    <property type="evidence" value="ECO:0007669"/>
    <property type="project" value="UniProtKB-UniRule"/>
</dbReference>
<dbReference type="PANTHER" id="PTHR42894:SF1">
    <property type="entry name" value="N-(5'-PHOSPHORIBOSYL)ANTHRANILATE ISOMERASE"/>
    <property type="match status" value="1"/>
</dbReference>
<evidence type="ECO:0000256" key="1">
    <source>
        <dbReference type="ARBA" id="ARBA00001164"/>
    </source>
</evidence>
<evidence type="ECO:0000256" key="4">
    <source>
        <dbReference type="ARBA" id="ARBA00022272"/>
    </source>
</evidence>
<dbReference type="AlphaFoldDB" id="A0A5J6MJL3"/>
<evidence type="ECO:0000313" key="11">
    <source>
        <dbReference type="EMBL" id="QEX14896.1"/>
    </source>
</evidence>
<keyword evidence="5 9" id="KW-0028">Amino-acid biosynthesis</keyword>
<gene>
    <name evidence="9 11" type="primary">trpF</name>
    <name evidence="11" type="ORF">FRZ44_01720</name>
</gene>
<dbReference type="Proteomes" id="UP000326202">
    <property type="component" value="Chromosome"/>
</dbReference>
<keyword evidence="6 9" id="KW-0822">Tryptophan biosynthesis</keyword>
<dbReference type="InterPro" id="IPR011060">
    <property type="entry name" value="RibuloseP-bd_barrel"/>
</dbReference>
<accession>A0A5J6MJL3</accession>
<dbReference type="InterPro" id="IPR013785">
    <property type="entry name" value="Aldolase_TIM"/>
</dbReference>
<dbReference type="KEGG" id="htq:FRZ44_01720"/>
<evidence type="ECO:0000256" key="3">
    <source>
        <dbReference type="ARBA" id="ARBA00012572"/>
    </source>
</evidence>
<dbReference type="Pfam" id="PF00697">
    <property type="entry name" value="PRAI"/>
    <property type="match status" value="1"/>
</dbReference>
<evidence type="ECO:0000256" key="5">
    <source>
        <dbReference type="ARBA" id="ARBA00022605"/>
    </source>
</evidence>
<evidence type="ECO:0000256" key="6">
    <source>
        <dbReference type="ARBA" id="ARBA00022822"/>
    </source>
</evidence>
<dbReference type="InterPro" id="IPR001240">
    <property type="entry name" value="PRAI_dom"/>
</dbReference>
<keyword evidence="12" id="KW-1185">Reference proteome</keyword>
<evidence type="ECO:0000256" key="9">
    <source>
        <dbReference type="HAMAP-Rule" id="MF_00135"/>
    </source>
</evidence>
<evidence type="ECO:0000256" key="8">
    <source>
        <dbReference type="ARBA" id="ARBA00023235"/>
    </source>
</evidence>
<keyword evidence="7 9" id="KW-0057">Aromatic amino acid biosynthesis</keyword>
<comment type="similarity">
    <text evidence="9">Belongs to the TrpF family.</text>
</comment>
<dbReference type="Gene3D" id="3.20.20.70">
    <property type="entry name" value="Aldolase class I"/>
    <property type="match status" value="1"/>
</dbReference>
<sequence length="215" mass="22854">MAIEVKICGINSAESLAAAVEGGAGLIGFNFYRRSPRFLTHDAAAALARTVPATVKRVGLIVDLDNEAIATLLAAVPLDMLQLHGSEDPTRVAAIRARFRKPVMKAIPVARAEDLAVADAYLAVADRLLFDAKPPPSMKDALPGGNAISFDWRLLQGRDWSKPWMLSGGLTPDNLAEAVAISGARRVDLASGVEDRPGLKNPAKIRALLDLAKTL</sequence>
<dbReference type="EC" id="5.3.1.24" evidence="3 9"/>
<protein>
    <recommendedName>
        <fullName evidence="4 9">N-(5'-phosphoribosyl)anthranilate isomerase</fullName>
        <shortName evidence="9">PRAI</shortName>
        <ecNumber evidence="3 9">5.3.1.24</ecNumber>
    </recommendedName>
</protein>
<name>A0A5J6MJL3_9PROT</name>
<evidence type="ECO:0000256" key="2">
    <source>
        <dbReference type="ARBA" id="ARBA00004664"/>
    </source>
</evidence>
<evidence type="ECO:0000259" key="10">
    <source>
        <dbReference type="Pfam" id="PF00697"/>
    </source>
</evidence>
<dbReference type="PANTHER" id="PTHR42894">
    <property type="entry name" value="N-(5'-PHOSPHORIBOSYL)ANTHRANILATE ISOMERASE"/>
    <property type="match status" value="1"/>
</dbReference>
<dbReference type="InterPro" id="IPR044643">
    <property type="entry name" value="TrpF_fam"/>
</dbReference>
<dbReference type="CDD" id="cd00405">
    <property type="entry name" value="PRAI"/>
    <property type="match status" value="1"/>
</dbReference>
<comment type="catalytic activity">
    <reaction evidence="1 9">
        <text>N-(5-phospho-beta-D-ribosyl)anthranilate = 1-(2-carboxyphenylamino)-1-deoxy-D-ribulose 5-phosphate</text>
        <dbReference type="Rhea" id="RHEA:21540"/>
        <dbReference type="ChEBI" id="CHEBI:18277"/>
        <dbReference type="ChEBI" id="CHEBI:58613"/>
        <dbReference type="EC" id="5.3.1.24"/>
    </reaction>
</comment>
<dbReference type="OrthoDB" id="9796196at2"/>
<dbReference type="SUPFAM" id="SSF51366">
    <property type="entry name" value="Ribulose-phoshate binding barrel"/>
    <property type="match status" value="1"/>
</dbReference>
<dbReference type="EMBL" id="CP042906">
    <property type="protein sequence ID" value="QEX14896.1"/>
    <property type="molecule type" value="Genomic_DNA"/>
</dbReference>
<evidence type="ECO:0000313" key="12">
    <source>
        <dbReference type="Proteomes" id="UP000326202"/>
    </source>
</evidence>